<dbReference type="RefSeq" id="WP_184836460.1">
    <property type="nucleotide sequence ID" value="NZ_BAAAVN010000003.1"/>
</dbReference>
<gene>
    <name evidence="2" type="ORF">HDA44_003939</name>
</gene>
<organism evidence="2 3">
    <name type="scientific">Kribbella solani</name>
    <dbReference type="NCBI Taxonomy" id="236067"/>
    <lineage>
        <taxon>Bacteria</taxon>
        <taxon>Bacillati</taxon>
        <taxon>Actinomycetota</taxon>
        <taxon>Actinomycetes</taxon>
        <taxon>Propionibacteriales</taxon>
        <taxon>Kribbellaceae</taxon>
        <taxon>Kribbella</taxon>
    </lineage>
</organism>
<feature type="region of interest" description="Disordered" evidence="1">
    <location>
        <begin position="337"/>
        <end position="385"/>
    </location>
</feature>
<proteinExistence type="predicted"/>
<evidence type="ECO:0000256" key="1">
    <source>
        <dbReference type="SAM" id="MobiDB-lite"/>
    </source>
</evidence>
<sequence length="385" mass="41221">MDRGLSVSRLPFVHQKVDELMRQLQVSMREVGKFYGGGQPDRTTMDRARVDAERRGVITSGPGGPGIPVFGAEEHRALKDLIAPGVGKRIGLRARGDEARRQEQYDYRNIRRGTMIGALRAVAELAESRSYLNGPAVREVRDAGMKTAVAAAWTAAHYDRVLRDLEGSGKVPGGTAEYLALGWAEADSAERQQLLARVDDQAPAGYAFAEEVGRRAGMSGERTLHWLNNAPPHKTPEVAAGLMMRGSDRMVELFEDDPGAYAALEGEVSELIRTEFARLRQVQGTGMVHTHDVDTAAQSADGGRRVATLAAELIAHQELALDARVEPERAPEARIMDPRIGVAEPGQGPADAAPTGGGAQAAQVDRAGQSRSAGNAQPGQAAQQG</sequence>
<accession>A0A841DZF5</accession>
<dbReference type="EMBL" id="JACHNF010000001">
    <property type="protein sequence ID" value="MBB5980598.1"/>
    <property type="molecule type" value="Genomic_DNA"/>
</dbReference>
<protein>
    <submittedName>
        <fullName evidence="2">Uncharacterized protein</fullName>
    </submittedName>
</protein>
<evidence type="ECO:0000313" key="3">
    <source>
        <dbReference type="Proteomes" id="UP000558997"/>
    </source>
</evidence>
<name>A0A841DZF5_9ACTN</name>
<evidence type="ECO:0000313" key="2">
    <source>
        <dbReference type="EMBL" id="MBB5980598.1"/>
    </source>
</evidence>
<comment type="caution">
    <text evidence="2">The sequence shown here is derived from an EMBL/GenBank/DDBJ whole genome shotgun (WGS) entry which is preliminary data.</text>
</comment>
<reference evidence="2 3" key="1">
    <citation type="submission" date="2020-08" db="EMBL/GenBank/DDBJ databases">
        <title>Sequencing the genomes of 1000 actinobacteria strains.</title>
        <authorList>
            <person name="Klenk H.-P."/>
        </authorList>
    </citation>
    <scope>NUCLEOTIDE SEQUENCE [LARGE SCALE GENOMIC DNA]</scope>
    <source>
        <strain evidence="2 3">DSM 17294</strain>
    </source>
</reference>
<feature type="compositionally biased region" description="Low complexity" evidence="1">
    <location>
        <begin position="345"/>
        <end position="354"/>
    </location>
</feature>
<dbReference type="AlphaFoldDB" id="A0A841DZF5"/>
<dbReference type="Proteomes" id="UP000558997">
    <property type="component" value="Unassembled WGS sequence"/>
</dbReference>
<keyword evidence="3" id="KW-1185">Reference proteome</keyword>
<feature type="compositionally biased region" description="Low complexity" evidence="1">
    <location>
        <begin position="373"/>
        <end position="385"/>
    </location>
</feature>